<dbReference type="PANTHER" id="PTHR30576">
    <property type="entry name" value="COLANIC BIOSYNTHESIS UDP-GLUCOSE LIPID CARRIER TRANSFERASE"/>
    <property type="match status" value="1"/>
</dbReference>
<organism evidence="12 13">
    <name type="scientific">Rhizobium esperanzae</name>
    <dbReference type="NCBI Taxonomy" id="1967781"/>
    <lineage>
        <taxon>Bacteria</taxon>
        <taxon>Pseudomonadati</taxon>
        <taxon>Pseudomonadota</taxon>
        <taxon>Alphaproteobacteria</taxon>
        <taxon>Hyphomicrobiales</taxon>
        <taxon>Rhizobiaceae</taxon>
        <taxon>Rhizobium/Agrobacterium group</taxon>
        <taxon>Rhizobium</taxon>
    </lineage>
</organism>
<proteinExistence type="inferred from homology"/>
<dbReference type="GO" id="GO:0016780">
    <property type="term" value="F:phosphotransferase activity, for other substituted phosphate groups"/>
    <property type="evidence" value="ECO:0007669"/>
    <property type="project" value="TreeGrafter"/>
</dbReference>
<keyword evidence="5 9" id="KW-0812">Transmembrane</keyword>
<dbReference type="EMBL" id="JACIHI010000016">
    <property type="protein sequence ID" value="MBB4442254.1"/>
    <property type="molecule type" value="Genomic_DNA"/>
</dbReference>
<evidence type="ECO:0000313" key="13">
    <source>
        <dbReference type="Proteomes" id="UP000533724"/>
    </source>
</evidence>
<evidence type="ECO:0000256" key="1">
    <source>
        <dbReference type="ARBA" id="ARBA00004236"/>
    </source>
</evidence>
<gene>
    <name evidence="12" type="ORF">GGE15_005548</name>
</gene>
<evidence type="ECO:0000256" key="5">
    <source>
        <dbReference type="ARBA" id="ARBA00022692"/>
    </source>
</evidence>
<feature type="transmembrane region" description="Helical" evidence="9">
    <location>
        <begin position="319"/>
        <end position="343"/>
    </location>
</feature>
<dbReference type="AlphaFoldDB" id="A0A7W6Y015"/>
<feature type="signal peptide" evidence="10">
    <location>
        <begin position="1"/>
        <end position="32"/>
    </location>
</feature>
<evidence type="ECO:0000256" key="9">
    <source>
        <dbReference type="SAM" id="Phobius"/>
    </source>
</evidence>
<dbReference type="PANTHER" id="PTHR30576:SF4">
    <property type="entry name" value="UNDECAPRENYL-PHOSPHATE GALACTOSE PHOSPHOTRANSFERASE"/>
    <property type="match status" value="1"/>
</dbReference>
<keyword evidence="8" id="KW-0270">Exopolysaccharide synthesis</keyword>
<evidence type="ECO:0000259" key="11">
    <source>
        <dbReference type="Pfam" id="PF02397"/>
    </source>
</evidence>
<reference evidence="12 13" key="1">
    <citation type="submission" date="2020-08" db="EMBL/GenBank/DDBJ databases">
        <title>Genomic Encyclopedia of Type Strains, Phase IV (KMG-V): Genome sequencing to study the core and pangenomes of soil and plant-associated prokaryotes.</title>
        <authorList>
            <person name="Whitman W."/>
        </authorList>
    </citation>
    <scope>NUCLEOTIDE SEQUENCE [LARGE SCALE GENOMIC DNA]</scope>
    <source>
        <strain evidence="12 13">SEMIA 414</strain>
    </source>
</reference>
<feature type="transmembrane region" description="Helical" evidence="9">
    <location>
        <begin position="81"/>
        <end position="102"/>
    </location>
</feature>
<comment type="subcellular location">
    <subcellularLocation>
        <location evidence="1">Cell membrane</location>
    </subcellularLocation>
</comment>
<feature type="chain" id="PRO_5030910637" evidence="10">
    <location>
        <begin position="33"/>
        <end position="513"/>
    </location>
</feature>
<keyword evidence="7 9" id="KW-0472">Membrane</keyword>
<dbReference type="Proteomes" id="UP000533724">
    <property type="component" value="Unassembled WGS sequence"/>
</dbReference>
<evidence type="ECO:0000256" key="6">
    <source>
        <dbReference type="ARBA" id="ARBA00022989"/>
    </source>
</evidence>
<evidence type="ECO:0000256" key="3">
    <source>
        <dbReference type="ARBA" id="ARBA00022475"/>
    </source>
</evidence>
<feature type="transmembrane region" description="Helical" evidence="9">
    <location>
        <begin position="147"/>
        <end position="164"/>
    </location>
</feature>
<keyword evidence="4 12" id="KW-0808">Transferase</keyword>
<dbReference type="InterPro" id="IPR003362">
    <property type="entry name" value="Bact_transf"/>
</dbReference>
<accession>A0A7W6Y015</accession>
<dbReference type="Pfam" id="PF02397">
    <property type="entry name" value="Bac_transf"/>
    <property type="match status" value="1"/>
</dbReference>
<keyword evidence="6 9" id="KW-1133">Transmembrane helix</keyword>
<dbReference type="GO" id="GO:0000271">
    <property type="term" value="P:polysaccharide biosynthetic process"/>
    <property type="evidence" value="ECO:0007669"/>
    <property type="project" value="UniProtKB-KW"/>
</dbReference>
<sequence length="513" mass="55983">MEQARQKKQLQRCKAIMSLFASPAMTPGPSKAAPSNDMTSRAIAAGSVPPIAAKTADPFDRAGLYMPVALRRRLPRLATSSFLVASDIASYLVAYFVVLSFFPSGLEGTLAERTFTIAAFAAIILYTSAGLYPGYRLHDHEHLRRRTVAAVKVAVLAAFGAIILPEGERLLLAVIGFLALGLIVQPFVHWLARGLCWKLGVWGERAVVIGGGNLTPALVAHFKNHWQYGIRPEAISPDSLEALPDGGPSIAVIAGDTGALAPDLAAMRRKFAEVILLSDAPSLKVSGLRPADVGGEIGIRLTNSGSSVNSDLVRRILDLAIAIPASIVVAPFIAFAAAAIYAIDPGPVFFRHTREGRSGKPVHVLKLRTMYQDAEQRLETVFRDDPNMRAEWLSHFKLKDDPRVLPVIGHMLRSSSIDELPQLANIIAGQMAIVGPRPFPEYHLSAMDSEFRDKRRSVTPGLTGLWQISERSNADIELQQQLDEFYIDNRSLWLDCQIILSTIPAVFKRRGAY</sequence>
<keyword evidence="10" id="KW-0732">Signal</keyword>
<evidence type="ECO:0000256" key="7">
    <source>
        <dbReference type="ARBA" id="ARBA00023136"/>
    </source>
</evidence>
<feature type="domain" description="Bacterial sugar transferase" evidence="11">
    <location>
        <begin position="314"/>
        <end position="508"/>
    </location>
</feature>
<evidence type="ECO:0000256" key="10">
    <source>
        <dbReference type="SAM" id="SignalP"/>
    </source>
</evidence>
<keyword evidence="3" id="KW-1003">Cell membrane</keyword>
<comment type="similarity">
    <text evidence="2">Belongs to the bacterial sugar transferase family.</text>
</comment>
<protein>
    <submittedName>
        <fullName evidence="12">Lipopolysaccharide/colanic/teichoic acid biosynthesis glycosyltransferase</fullName>
    </submittedName>
</protein>
<evidence type="ECO:0000256" key="8">
    <source>
        <dbReference type="ARBA" id="ARBA00023169"/>
    </source>
</evidence>
<feature type="transmembrane region" description="Helical" evidence="9">
    <location>
        <begin position="170"/>
        <end position="192"/>
    </location>
</feature>
<dbReference type="GO" id="GO:0005886">
    <property type="term" value="C:plasma membrane"/>
    <property type="evidence" value="ECO:0007669"/>
    <property type="project" value="UniProtKB-SubCell"/>
</dbReference>
<evidence type="ECO:0000313" key="12">
    <source>
        <dbReference type="EMBL" id="MBB4442254.1"/>
    </source>
</evidence>
<evidence type="ECO:0000256" key="2">
    <source>
        <dbReference type="ARBA" id="ARBA00006464"/>
    </source>
</evidence>
<feature type="transmembrane region" description="Helical" evidence="9">
    <location>
        <begin position="114"/>
        <end position="135"/>
    </location>
</feature>
<evidence type="ECO:0000256" key="4">
    <source>
        <dbReference type="ARBA" id="ARBA00022679"/>
    </source>
</evidence>
<comment type="caution">
    <text evidence="12">The sequence shown here is derived from an EMBL/GenBank/DDBJ whole genome shotgun (WGS) entry which is preliminary data.</text>
</comment>
<name>A0A7W6Y015_9HYPH</name>